<reference evidence="2 3" key="1">
    <citation type="submission" date="2024-11" db="EMBL/GenBank/DDBJ databases">
        <authorList>
            <person name="Heng Y.C."/>
            <person name="Lim A.C.H."/>
            <person name="Lee J.K.Y."/>
            <person name="Kittelmann S."/>
        </authorList>
    </citation>
    <scope>NUCLEOTIDE SEQUENCE [LARGE SCALE GENOMIC DNA]</scope>
    <source>
        <strain evidence="2 3">WILCCON 0185</strain>
    </source>
</reference>
<dbReference type="Pfam" id="PF09548">
    <property type="entry name" value="Spore_III_AB"/>
    <property type="match status" value="1"/>
</dbReference>
<keyword evidence="3" id="KW-1185">Reference proteome</keyword>
<accession>A0ABW8T2E2</accession>
<proteinExistence type="predicted"/>
<evidence type="ECO:0000256" key="1">
    <source>
        <dbReference type="SAM" id="Phobius"/>
    </source>
</evidence>
<dbReference type="NCBIfam" id="TIGR02833">
    <property type="entry name" value="spore_III_AB"/>
    <property type="match status" value="1"/>
</dbReference>
<dbReference type="PIRSF" id="PIRSF021435">
    <property type="entry name" value="SpoIIIAB"/>
    <property type="match status" value="1"/>
</dbReference>
<comment type="caution">
    <text evidence="2">The sequence shown here is derived from an EMBL/GenBank/DDBJ whole genome shotgun (WGS) entry which is preliminary data.</text>
</comment>
<evidence type="ECO:0000313" key="2">
    <source>
        <dbReference type="EMBL" id="MFL0246703.1"/>
    </source>
</evidence>
<keyword evidence="1" id="KW-1133">Transmembrane helix</keyword>
<sequence>MIKFLSCFIILATSTIAGFVYAEGFRKRVKQLNEFERSLGQLENEIEYTHTPLPEALYSVSEKSESPVKEIFEKISKLLYKNEVDSVYNAFKKCLEYEANSLNLNSDDLKVILDLSKSLGESDIEGHRKIFSLLKVNLKKRINIAEETMNKNLKLYRYLGFSIGAIIVIVLL</sequence>
<keyword evidence="1" id="KW-0812">Transmembrane</keyword>
<dbReference type="EMBL" id="JBJHZZ010000003">
    <property type="protein sequence ID" value="MFL0246703.1"/>
    <property type="molecule type" value="Genomic_DNA"/>
</dbReference>
<gene>
    <name evidence="2" type="primary">spoIIIAB</name>
    <name evidence="2" type="ORF">ACJDUG_06950</name>
</gene>
<dbReference type="RefSeq" id="WP_406769176.1">
    <property type="nucleotide sequence ID" value="NZ_JBJHZZ010000003.1"/>
</dbReference>
<organism evidence="2 3">
    <name type="scientific">Candidatus Clostridium stratigraminis</name>
    <dbReference type="NCBI Taxonomy" id="3381661"/>
    <lineage>
        <taxon>Bacteria</taxon>
        <taxon>Bacillati</taxon>
        <taxon>Bacillota</taxon>
        <taxon>Clostridia</taxon>
        <taxon>Eubacteriales</taxon>
        <taxon>Clostridiaceae</taxon>
        <taxon>Clostridium</taxon>
    </lineage>
</organism>
<evidence type="ECO:0000313" key="3">
    <source>
        <dbReference type="Proteomes" id="UP001623591"/>
    </source>
</evidence>
<dbReference type="Proteomes" id="UP001623591">
    <property type="component" value="Unassembled WGS sequence"/>
</dbReference>
<keyword evidence="1" id="KW-0472">Membrane</keyword>
<feature type="transmembrane region" description="Helical" evidence="1">
    <location>
        <begin position="155"/>
        <end position="171"/>
    </location>
</feature>
<protein>
    <submittedName>
        <fullName evidence="2">Stage III sporulation protein SpoIIIAB</fullName>
    </submittedName>
</protein>
<name>A0ABW8T2E2_9CLOT</name>
<dbReference type="InterPro" id="IPR014198">
    <property type="entry name" value="Spore_III_AB"/>
</dbReference>